<feature type="transmembrane region" description="Helical" evidence="1">
    <location>
        <begin position="198"/>
        <end position="215"/>
    </location>
</feature>
<evidence type="ECO:0000256" key="1">
    <source>
        <dbReference type="SAM" id="Phobius"/>
    </source>
</evidence>
<feature type="transmembrane region" description="Helical" evidence="1">
    <location>
        <begin position="34"/>
        <end position="53"/>
    </location>
</feature>
<feature type="transmembrane region" description="Helical" evidence="1">
    <location>
        <begin position="95"/>
        <end position="116"/>
    </location>
</feature>
<feature type="transmembrane region" description="Helical" evidence="1">
    <location>
        <begin position="128"/>
        <end position="149"/>
    </location>
</feature>
<dbReference type="EMBL" id="CAJJDP010000126">
    <property type="protein sequence ID" value="CAD8202155.1"/>
    <property type="molecule type" value="Genomic_DNA"/>
</dbReference>
<feature type="transmembrane region" description="Helical" evidence="1">
    <location>
        <begin position="1076"/>
        <end position="1096"/>
    </location>
</feature>
<keyword evidence="1" id="KW-0472">Membrane</keyword>
<dbReference type="Proteomes" id="UP000683925">
    <property type="component" value="Unassembled WGS sequence"/>
</dbReference>
<name>A0A8S1XLW4_PAROT</name>
<feature type="transmembrane region" description="Helical" evidence="1">
    <location>
        <begin position="921"/>
        <end position="939"/>
    </location>
</feature>
<keyword evidence="1" id="KW-0812">Transmembrane</keyword>
<reference evidence="2" key="1">
    <citation type="submission" date="2021-01" db="EMBL/GenBank/DDBJ databases">
        <authorList>
            <consortium name="Genoscope - CEA"/>
            <person name="William W."/>
        </authorList>
    </citation>
    <scope>NUCLEOTIDE SEQUENCE</scope>
</reference>
<protein>
    <recommendedName>
        <fullName evidence="4">Transmembrane protein</fullName>
    </recommendedName>
</protein>
<dbReference type="OMA" id="NEYLIEC"/>
<proteinExistence type="predicted"/>
<evidence type="ECO:0000313" key="3">
    <source>
        <dbReference type="Proteomes" id="UP000683925"/>
    </source>
</evidence>
<evidence type="ECO:0008006" key="4">
    <source>
        <dbReference type="Google" id="ProtNLM"/>
    </source>
</evidence>
<evidence type="ECO:0000313" key="2">
    <source>
        <dbReference type="EMBL" id="CAD8202155.1"/>
    </source>
</evidence>
<comment type="caution">
    <text evidence="2">The sequence shown here is derived from an EMBL/GenBank/DDBJ whole genome shotgun (WGS) entry which is preliminary data.</text>
</comment>
<feature type="transmembrane region" description="Helical" evidence="1">
    <location>
        <begin position="1176"/>
        <end position="1195"/>
    </location>
</feature>
<sequence length="1472" mass="174144">MRRALKKKKINDKLGKLVFNGLVRMQQIIIRNKIDPTLFNLVFAKILLLISALQEIQLVTSTEIQNEASMQIQGSLLSFLQKFSINLIQYNGDELLLFLLLSTEIIYCIVVLIVYFDRKERFILVGQFYKYFQNIFHLIIFLPTLNISFNFAISLNYIELSIIGIILGLFLELIYCFCNIKNSLIEIEGCYSSRLANLFYLLMQFIICFVVQNSYQYSVAPTLLLFSRIIMITQKINCYQFNSWYYIQITNFVISYILVLLTQQYWYDLALIYLLFITIQISIRQKKLGEELFQKNKEINLFKYIIFRNPEMTNNFKSFSHFFTETQEQNIIQYQKNVLQNGDIHDRLTVLQHVFKYKKIQLYLNLINIDRTNLSYLQQLTLEANLLNVIQSCEKLITSPLNVNLYIKTLVLEQQNFQLLINFIDLKSKFYILLTKEQALDQYLKTFRIQLNKILNTLEKYKNIFEKQYDLQTGRLQEFKNSDQISINIVSSFLFIFYSNYFKVRELQKKQNDLLAYDKIMNSKFQKNEVFLLSSSFIKDQNNIVNKNNKRLLQMIGEQLEPKQLIELLPQFQKTVYNSFISQYLYQGLVINQPLTLFLYKNEYLIECNLNIYVTISQDDIILQNLLVLKNEPNHFAIFDSEGKILGISQQIYEFLIQKSDNAFTKKLAVSEFIQQGMIQYYLPEIYSHIQELNTQYSSGTSQQEINISSRWQFPVNHKKCLEQTQALGLVNDEGTVSSQFKKIFYSSSTKRLISSKQHKLTEEIPIIKNVKIKIMQKQIMNQIQALVVPPSRMKSIDFEGSLEFVQQKFIESETNYFVLRFKQIEEFQQEKIAQIPLIENIQNQSLIINDQQFEGLQSDYEFISNLIKSKKLYTPLKYNIFILSLMILVTTIALVVSYQLNYNNMINYQQDVNFLNTPQAMTFSIGASFMLMWNQYCIDNKLYIISPYLEYKRENQLAYVFDFWGSVHEEYSMNLSRKSVQLGFDEIDLISYYNGLKIETLLDYYEFYAIIREALVRQFKKIDFKNISTFDPDILKTNGMVRQNMLKIYKFHNFILDDVIQITEESFSSFENSTFIFCVYSSLVILFLLIIFFIVNFRLLRTETKLIRLLQYLNIKIIQEQLENLQFQKEQLSKLLLIQVQTKDEPNTQKQSEKAIANQPKYNPLSKLENYNEKYTLLIILSLVVGIELILFIFGSQLVSKLYNSQYQSSLILTMKYLKLKSRLDSAVIVGEVMKTEYLIQNNTAIEYINQIDHIEFFFDNIAVLLKLSDEINNELVTATSYNSTFQKQLIDIFNDDLCTYYSGILSFCRVDTIKQEYYESENYLTLIDKGIYGMIQDLNKLSIQEFNYEQVNQHYDYDQRRLDSFIKLPIHNYLFLQYFIELQTCIFYCFLDIFTETQILSNKLSNQILTYLITSSVAFLLFTSFVSGFWINKQYKRLNQLKLIATLFPPTLIHQKGFNKLLYSQLIQIK</sequence>
<accession>A0A8S1XLW4</accession>
<feature type="transmembrane region" description="Helical" evidence="1">
    <location>
        <begin position="155"/>
        <end position="177"/>
    </location>
</feature>
<dbReference type="OrthoDB" id="296605at2759"/>
<feature type="transmembrane region" description="Helical" evidence="1">
    <location>
        <begin position="1413"/>
        <end position="1433"/>
    </location>
</feature>
<feature type="transmembrane region" description="Helical" evidence="1">
    <location>
        <begin position="266"/>
        <end position="283"/>
    </location>
</feature>
<feature type="transmembrane region" description="Helical" evidence="1">
    <location>
        <begin position="243"/>
        <end position="261"/>
    </location>
</feature>
<feature type="transmembrane region" description="Helical" evidence="1">
    <location>
        <begin position="879"/>
        <end position="901"/>
    </location>
</feature>
<keyword evidence="1" id="KW-1133">Transmembrane helix</keyword>
<keyword evidence="3" id="KW-1185">Reference proteome</keyword>
<gene>
    <name evidence="2" type="ORF">POCTA_138.1.T1260106</name>
</gene>
<organism evidence="2 3">
    <name type="scientific">Paramecium octaurelia</name>
    <dbReference type="NCBI Taxonomy" id="43137"/>
    <lineage>
        <taxon>Eukaryota</taxon>
        <taxon>Sar</taxon>
        <taxon>Alveolata</taxon>
        <taxon>Ciliophora</taxon>
        <taxon>Intramacronucleata</taxon>
        <taxon>Oligohymenophorea</taxon>
        <taxon>Peniculida</taxon>
        <taxon>Parameciidae</taxon>
        <taxon>Paramecium</taxon>
    </lineage>
</organism>